<organism evidence="2 3">
    <name type="scientific">Brachybacterium halotolerans</name>
    <dbReference type="NCBI Taxonomy" id="2795215"/>
    <lineage>
        <taxon>Bacteria</taxon>
        <taxon>Bacillati</taxon>
        <taxon>Actinomycetota</taxon>
        <taxon>Actinomycetes</taxon>
        <taxon>Micrococcales</taxon>
        <taxon>Dermabacteraceae</taxon>
        <taxon>Brachybacterium</taxon>
    </lineage>
</organism>
<dbReference type="Proteomes" id="UP000612352">
    <property type="component" value="Unassembled WGS sequence"/>
</dbReference>
<gene>
    <name evidence="2" type="ORF">I8D64_01640</name>
</gene>
<sequence>MSSSHRCPQLRRSISLSPSADATASGPTAEGLGLSKGQVVQEFGYDDDVDLELRDAIEDLIDADLEDEDSQEMVDAVVLWWREGDGDLTDALVDCLGMLSPGGPIWVITPKAGRDGHVLPAEIDEAASTSGLRTMGNQNLAPEWSGTRLASRQA</sequence>
<comment type="caution">
    <text evidence="2">The sequence shown here is derived from an EMBL/GenBank/DDBJ whole genome shotgun (WGS) entry which is preliminary data.</text>
</comment>
<protein>
    <submittedName>
        <fullName evidence="2">DUF3052 domain-containing protein</fullName>
    </submittedName>
</protein>
<evidence type="ECO:0000313" key="3">
    <source>
        <dbReference type="Proteomes" id="UP000612352"/>
    </source>
</evidence>
<evidence type="ECO:0000313" key="2">
    <source>
        <dbReference type="EMBL" id="MBK0330107.1"/>
    </source>
</evidence>
<feature type="region of interest" description="Disordered" evidence="1">
    <location>
        <begin position="1"/>
        <end position="33"/>
    </location>
</feature>
<dbReference type="InterPro" id="IPR021412">
    <property type="entry name" value="DUF3052"/>
</dbReference>
<dbReference type="EMBL" id="JAEDAJ010000001">
    <property type="protein sequence ID" value="MBK0330107.1"/>
    <property type="molecule type" value="Genomic_DNA"/>
</dbReference>
<evidence type="ECO:0000256" key="1">
    <source>
        <dbReference type="SAM" id="MobiDB-lite"/>
    </source>
</evidence>
<name>A0ABS1B636_9MICO</name>
<reference evidence="2 3" key="1">
    <citation type="submission" date="2020-12" db="EMBL/GenBank/DDBJ databases">
        <title>Brachybacterium sp. MASK1Z-5, whole genome shotgun sequence.</title>
        <authorList>
            <person name="Tuo L."/>
        </authorList>
    </citation>
    <scope>NUCLEOTIDE SEQUENCE [LARGE SCALE GENOMIC DNA]</scope>
    <source>
        <strain evidence="2 3">MASK1Z-5</strain>
    </source>
</reference>
<feature type="compositionally biased region" description="Polar residues" evidence="1">
    <location>
        <begin position="1"/>
        <end position="26"/>
    </location>
</feature>
<proteinExistence type="predicted"/>
<dbReference type="Pfam" id="PF11253">
    <property type="entry name" value="DUF3052"/>
    <property type="match status" value="1"/>
</dbReference>
<feature type="region of interest" description="Disordered" evidence="1">
    <location>
        <begin position="129"/>
        <end position="154"/>
    </location>
</feature>
<keyword evidence="3" id="KW-1185">Reference proteome</keyword>
<accession>A0ABS1B636</accession>
<feature type="compositionally biased region" description="Polar residues" evidence="1">
    <location>
        <begin position="129"/>
        <end position="140"/>
    </location>
</feature>